<dbReference type="InParanoid" id="A0A0C3A151"/>
<evidence type="ECO:0000313" key="1">
    <source>
        <dbReference type="EMBL" id="KIM58402.1"/>
    </source>
</evidence>
<accession>A0A0C3A151</accession>
<gene>
    <name evidence="1" type="ORF">SCLCIDRAFT_28062</name>
</gene>
<dbReference type="Proteomes" id="UP000053989">
    <property type="component" value="Unassembled WGS sequence"/>
</dbReference>
<keyword evidence="2" id="KW-1185">Reference proteome</keyword>
<protein>
    <submittedName>
        <fullName evidence="1">Uncharacterized protein</fullName>
    </submittedName>
</protein>
<evidence type="ECO:0000313" key="2">
    <source>
        <dbReference type="Proteomes" id="UP000053989"/>
    </source>
</evidence>
<name>A0A0C3A151_9AGAM</name>
<organism evidence="1 2">
    <name type="scientific">Scleroderma citrinum Foug A</name>
    <dbReference type="NCBI Taxonomy" id="1036808"/>
    <lineage>
        <taxon>Eukaryota</taxon>
        <taxon>Fungi</taxon>
        <taxon>Dikarya</taxon>
        <taxon>Basidiomycota</taxon>
        <taxon>Agaricomycotina</taxon>
        <taxon>Agaricomycetes</taxon>
        <taxon>Agaricomycetidae</taxon>
        <taxon>Boletales</taxon>
        <taxon>Sclerodermatineae</taxon>
        <taxon>Sclerodermataceae</taxon>
        <taxon>Scleroderma</taxon>
    </lineage>
</organism>
<reference evidence="1 2" key="1">
    <citation type="submission" date="2014-04" db="EMBL/GenBank/DDBJ databases">
        <authorList>
            <consortium name="DOE Joint Genome Institute"/>
            <person name="Kuo A."/>
            <person name="Kohler A."/>
            <person name="Nagy L.G."/>
            <person name="Floudas D."/>
            <person name="Copeland A."/>
            <person name="Barry K.W."/>
            <person name="Cichocki N."/>
            <person name="Veneault-Fourrey C."/>
            <person name="LaButti K."/>
            <person name="Lindquist E.A."/>
            <person name="Lipzen A."/>
            <person name="Lundell T."/>
            <person name="Morin E."/>
            <person name="Murat C."/>
            <person name="Sun H."/>
            <person name="Tunlid A."/>
            <person name="Henrissat B."/>
            <person name="Grigoriev I.V."/>
            <person name="Hibbett D.S."/>
            <person name="Martin F."/>
            <person name="Nordberg H.P."/>
            <person name="Cantor M.N."/>
            <person name="Hua S.X."/>
        </authorList>
    </citation>
    <scope>NUCLEOTIDE SEQUENCE [LARGE SCALE GENOMIC DNA]</scope>
    <source>
        <strain evidence="1 2">Foug A</strain>
    </source>
</reference>
<dbReference type="AlphaFoldDB" id="A0A0C3A151"/>
<sequence length="54" mass="5702">MGLPQGGALTLSFTIYIPCAGVVCVPPSLLCWHGRAGAIVIIVFVMQGQEWGWG</sequence>
<proteinExistence type="predicted"/>
<dbReference type="HOGENOM" id="CLU_3051767_0_0_1"/>
<dbReference type="EMBL" id="KN822086">
    <property type="protein sequence ID" value="KIM58402.1"/>
    <property type="molecule type" value="Genomic_DNA"/>
</dbReference>
<reference evidence="2" key="2">
    <citation type="submission" date="2015-01" db="EMBL/GenBank/DDBJ databases">
        <title>Evolutionary Origins and Diversification of the Mycorrhizal Mutualists.</title>
        <authorList>
            <consortium name="DOE Joint Genome Institute"/>
            <consortium name="Mycorrhizal Genomics Consortium"/>
            <person name="Kohler A."/>
            <person name="Kuo A."/>
            <person name="Nagy L.G."/>
            <person name="Floudas D."/>
            <person name="Copeland A."/>
            <person name="Barry K.W."/>
            <person name="Cichocki N."/>
            <person name="Veneault-Fourrey C."/>
            <person name="LaButti K."/>
            <person name="Lindquist E.A."/>
            <person name="Lipzen A."/>
            <person name="Lundell T."/>
            <person name="Morin E."/>
            <person name="Murat C."/>
            <person name="Riley R."/>
            <person name="Ohm R."/>
            <person name="Sun H."/>
            <person name="Tunlid A."/>
            <person name="Henrissat B."/>
            <person name="Grigoriev I.V."/>
            <person name="Hibbett D.S."/>
            <person name="Martin F."/>
        </authorList>
    </citation>
    <scope>NUCLEOTIDE SEQUENCE [LARGE SCALE GENOMIC DNA]</scope>
    <source>
        <strain evidence="2">Foug A</strain>
    </source>
</reference>